<feature type="transmembrane region" description="Helical" evidence="3">
    <location>
        <begin position="177"/>
        <end position="196"/>
    </location>
</feature>
<dbReference type="Proteomes" id="UP000267019">
    <property type="component" value="Unassembled WGS sequence"/>
</dbReference>
<keyword evidence="6" id="KW-1185">Reference proteome</keyword>
<sequence length="283" mass="29247">MSVVYALFAGVLWGTIGLFVRALGAQGLSSVDIVVLRAVLTSLLLFAYLAVRRMPLFPGGWALPYLLGTGVASMALFNWAYFQAIRLTPLPVAVALLYTAPAFVVLLARVVLGEKIARAKALALVASVLGVLFVSGAGFGAFSGFAGTGYGLLAGFAYGLYTIFAKPLAGKVPPEVVAAYTFLFAGLALAPFASPLAEEAAWFRGSVLAVGLAFALFPTALAYTLYTKSLEGLDAGRAAILVTVEPVVATLLGIFVLGDAVRPLQLVGSALVVVGAVLVGRKS</sequence>
<feature type="domain" description="EamA" evidence="4">
    <location>
        <begin position="3"/>
        <end position="135"/>
    </location>
</feature>
<feature type="transmembrane region" description="Helical" evidence="3">
    <location>
        <begin position="63"/>
        <end position="82"/>
    </location>
</feature>
<dbReference type="PANTHER" id="PTHR22911:SF79">
    <property type="entry name" value="MOBA-LIKE NTP TRANSFERASE DOMAIN-CONTAINING PROTEIN"/>
    <property type="match status" value="1"/>
</dbReference>
<evidence type="ECO:0000313" key="6">
    <source>
        <dbReference type="Proteomes" id="UP000267019"/>
    </source>
</evidence>
<proteinExistence type="inferred from homology"/>
<dbReference type="Pfam" id="PF00892">
    <property type="entry name" value="EamA"/>
    <property type="match status" value="2"/>
</dbReference>
<accession>A0A660L526</accession>
<evidence type="ECO:0000259" key="4">
    <source>
        <dbReference type="Pfam" id="PF00892"/>
    </source>
</evidence>
<keyword evidence="3" id="KW-0472">Membrane</keyword>
<dbReference type="Gene3D" id="1.10.3730.20">
    <property type="match status" value="1"/>
</dbReference>
<comment type="subcellular location">
    <subcellularLocation>
        <location evidence="1">Endomembrane system</location>
        <topology evidence="1">Multi-pass membrane protein</topology>
    </subcellularLocation>
</comment>
<dbReference type="PANTHER" id="PTHR22911">
    <property type="entry name" value="ACYL-MALONYL CONDENSING ENZYME-RELATED"/>
    <property type="match status" value="1"/>
</dbReference>
<feature type="transmembrane region" description="Helical" evidence="3">
    <location>
        <begin position="263"/>
        <end position="280"/>
    </location>
</feature>
<feature type="transmembrane region" description="Helical" evidence="3">
    <location>
        <begin position="238"/>
        <end position="257"/>
    </location>
</feature>
<dbReference type="InterPro" id="IPR037185">
    <property type="entry name" value="EmrE-like"/>
</dbReference>
<dbReference type="AlphaFoldDB" id="A0A660L526"/>
<feature type="transmembrane region" description="Helical" evidence="3">
    <location>
        <begin position="121"/>
        <end position="142"/>
    </location>
</feature>
<name>A0A660L526_9BACL</name>
<feature type="domain" description="EamA" evidence="4">
    <location>
        <begin position="149"/>
        <end position="279"/>
    </location>
</feature>
<feature type="transmembrane region" description="Helical" evidence="3">
    <location>
        <begin position="148"/>
        <end position="165"/>
    </location>
</feature>
<feature type="transmembrane region" description="Helical" evidence="3">
    <location>
        <begin position="34"/>
        <end position="51"/>
    </location>
</feature>
<dbReference type="GO" id="GO:0016020">
    <property type="term" value="C:membrane"/>
    <property type="evidence" value="ECO:0007669"/>
    <property type="project" value="InterPro"/>
</dbReference>
<comment type="caution">
    <text evidence="5">The sequence shown here is derived from an EMBL/GenBank/DDBJ whole genome shotgun (WGS) entry which is preliminary data.</text>
</comment>
<comment type="similarity">
    <text evidence="2">Belongs to the EamA transporter family.</text>
</comment>
<evidence type="ECO:0000313" key="5">
    <source>
        <dbReference type="EMBL" id="RKQ89026.1"/>
    </source>
</evidence>
<keyword evidence="3" id="KW-0812">Transmembrane</keyword>
<protein>
    <submittedName>
        <fullName evidence="5">Threonine/homoserine efflux transporter RhtA</fullName>
    </submittedName>
</protein>
<organism evidence="5 6">
    <name type="scientific">Brockia lithotrophica</name>
    <dbReference type="NCBI Taxonomy" id="933949"/>
    <lineage>
        <taxon>Bacteria</taxon>
        <taxon>Bacillati</taxon>
        <taxon>Bacillota</taxon>
        <taxon>Bacilli</taxon>
        <taxon>Bacillales</taxon>
        <taxon>Bacillales Family X. Incertae Sedis</taxon>
        <taxon>Brockia</taxon>
    </lineage>
</organism>
<feature type="transmembrane region" description="Helical" evidence="3">
    <location>
        <begin position="202"/>
        <end position="226"/>
    </location>
</feature>
<evidence type="ECO:0000256" key="3">
    <source>
        <dbReference type="SAM" id="Phobius"/>
    </source>
</evidence>
<dbReference type="InterPro" id="IPR000620">
    <property type="entry name" value="EamA_dom"/>
</dbReference>
<dbReference type="SUPFAM" id="SSF103481">
    <property type="entry name" value="Multidrug resistance efflux transporter EmrE"/>
    <property type="match status" value="2"/>
</dbReference>
<gene>
    <name evidence="5" type="ORF">C7438_0681</name>
</gene>
<keyword evidence="3" id="KW-1133">Transmembrane helix</keyword>
<reference evidence="5 6" key="1">
    <citation type="submission" date="2018-10" db="EMBL/GenBank/DDBJ databases">
        <title>Genomic Encyclopedia of Type Strains, Phase IV (KMG-IV): sequencing the most valuable type-strain genomes for metagenomic binning, comparative biology and taxonomic classification.</title>
        <authorList>
            <person name="Goeker M."/>
        </authorList>
    </citation>
    <scope>NUCLEOTIDE SEQUENCE [LARGE SCALE GENOMIC DNA]</scope>
    <source>
        <strain evidence="5 6">DSM 22653</strain>
    </source>
</reference>
<dbReference type="RefSeq" id="WP_170143545.1">
    <property type="nucleotide sequence ID" value="NZ_RBIJ01000001.1"/>
</dbReference>
<feature type="transmembrane region" description="Helical" evidence="3">
    <location>
        <begin position="88"/>
        <end position="112"/>
    </location>
</feature>
<evidence type="ECO:0000256" key="1">
    <source>
        <dbReference type="ARBA" id="ARBA00004127"/>
    </source>
</evidence>
<evidence type="ECO:0000256" key="2">
    <source>
        <dbReference type="ARBA" id="ARBA00007362"/>
    </source>
</evidence>
<dbReference type="EMBL" id="RBIJ01000001">
    <property type="protein sequence ID" value="RKQ89026.1"/>
    <property type="molecule type" value="Genomic_DNA"/>
</dbReference>